<comment type="caution">
    <text evidence="1">The sequence shown here is derived from an EMBL/GenBank/DDBJ whole genome shotgun (WGS) entry which is preliminary data.</text>
</comment>
<dbReference type="EMBL" id="CAICTM010001554">
    <property type="protein sequence ID" value="CAB9524594.1"/>
    <property type="molecule type" value="Genomic_DNA"/>
</dbReference>
<sequence length="99" mass="10925">MTTKLADQNPVHQPTSPAANFDIVADKVIMRVEEVTAQKEIIELPGTGGSVQQYEISIKHYCNAICIKVDTDTLDKFYNLVHPEEVETVPQIIQAPSCG</sequence>
<reference evidence="1" key="1">
    <citation type="submission" date="2020-06" db="EMBL/GenBank/DDBJ databases">
        <authorList>
            <consortium name="Plant Systems Biology data submission"/>
        </authorList>
    </citation>
    <scope>NUCLEOTIDE SEQUENCE</scope>
    <source>
        <strain evidence="1">D6</strain>
    </source>
</reference>
<organism evidence="1 2">
    <name type="scientific">Seminavis robusta</name>
    <dbReference type="NCBI Taxonomy" id="568900"/>
    <lineage>
        <taxon>Eukaryota</taxon>
        <taxon>Sar</taxon>
        <taxon>Stramenopiles</taxon>
        <taxon>Ochrophyta</taxon>
        <taxon>Bacillariophyta</taxon>
        <taxon>Bacillariophyceae</taxon>
        <taxon>Bacillariophycidae</taxon>
        <taxon>Naviculales</taxon>
        <taxon>Naviculaceae</taxon>
        <taxon>Seminavis</taxon>
    </lineage>
</organism>
<dbReference type="AlphaFoldDB" id="A0A9N8ET50"/>
<gene>
    <name evidence="1" type="ORF">SEMRO_1556_G282220.1</name>
</gene>
<evidence type="ECO:0000313" key="1">
    <source>
        <dbReference type="EMBL" id="CAB9524594.1"/>
    </source>
</evidence>
<accession>A0A9N8ET50</accession>
<keyword evidence="2" id="KW-1185">Reference proteome</keyword>
<proteinExistence type="predicted"/>
<protein>
    <submittedName>
        <fullName evidence="1">Uncharacterized protein</fullName>
    </submittedName>
</protein>
<evidence type="ECO:0000313" key="2">
    <source>
        <dbReference type="Proteomes" id="UP001153069"/>
    </source>
</evidence>
<dbReference type="Proteomes" id="UP001153069">
    <property type="component" value="Unassembled WGS sequence"/>
</dbReference>
<name>A0A9N8ET50_9STRA</name>